<dbReference type="InterPro" id="IPR008537">
    <property type="entry name" value="DUF819"/>
</dbReference>
<keyword evidence="1" id="KW-1133">Transmembrane helix</keyword>
<feature type="transmembrane region" description="Helical" evidence="1">
    <location>
        <begin position="271"/>
        <end position="289"/>
    </location>
</feature>
<feature type="transmembrane region" description="Helical" evidence="1">
    <location>
        <begin position="295"/>
        <end position="317"/>
    </location>
</feature>
<dbReference type="PANTHER" id="PTHR34289:SF8">
    <property type="entry name" value="DUF819 DOMAIN-CONTAINING PROTEIN"/>
    <property type="match status" value="1"/>
</dbReference>
<keyword evidence="1" id="KW-0472">Membrane</keyword>
<feature type="transmembrane region" description="Helical" evidence="1">
    <location>
        <begin position="162"/>
        <end position="181"/>
    </location>
</feature>
<dbReference type="Proteomes" id="UP000630923">
    <property type="component" value="Unassembled WGS sequence"/>
</dbReference>
<feature type="transmembrane region" description="Helical" evidence="1">
    <location>
        <begin position="216"/>
        <end position="237"/>
    </location>
</feature>
<organism evidence="2 3">
    <name type="scientific">Kordiimonas sediminis</name>
    <dbReference type="NCBI Taxonomy" id="1735581"/>
    <lineage>
        <taxon>Bacteria</taxon>
        <taxon>Pseudomonadati</taxon>
        <taxon>Pseudomonadota</taxon>
        <taxon>Alphaproteobacteria</taxon>
        <taxon>Kordiimonadales</taxon>
        <taxon>Kordiimonadaceae</taxon>
        <taxon>Kordiimonas</taxon>
    </lineage>
</organism>
<dbReference type="EMBL" id="BNCI01000002">
    <property type="protein sequence ID" value="GHF28936.1"/>
    <property type="molecule type" value="Genomic_DNA"/>
</dbReference>
<dbReference type="Pfam" id="PF05684">
    <property type="entry name" value="DUF819"/>
    <property type="match status" value="1"/>
</dbReference>
<comment type="caution">
    <text evidence="2">The sequence shown here is derived from an EMBL/GenBank/DDBJ whole genome shotgun (WGS) entry which is preliminary data.</text>
</comment>
<protein>
    <recommendedName>
        <fullName evidence="4">DUF819 family protein</fullName>
    </recommendedName>
</protein>
<feature type="transmembrane region" description="Helical" evidence="1">
    <location>
        <begin position="64"/>
        <end position="81"/>
    </location>
</feature>
<keyword evidence="3" id="KW-1185">Reference proteome</keyword>
<evidence type="ECO:0000313" key="3">
    <source>
        <dbReference type="Proteomes" id="UP000630923"/>
    </source>
</evidence>
<evidence type="ECO:0000256" key="1">
    <source>
        <dbReference type="SAM" id="Phobius"/>
    </source>
</evidence>
<feature type="transmembrane region" description="Helical" evidence="1">
    <location>
        <begin position="243"/>
        <end position="259"/>
    </location>
</feature>
<feature type="transmembrane region" description="Helical" evidence="1">
    <location>
        <begin position="329"/>
        <end position="348"/>
    </location>
</feature>
<proteinExistence type="predicted"/>
<gene>
    <name evidence="2" type="ORF">GCM10017044_25230</name>
</gene>
<feature type="transmembrane region" description="Helical" evidence="1">
    <location>
        <begin position="93"/>
        <end position="114"/>
    </location>
</feature>
<evidence type="ECO:0000313" key="2">
    <source>
        <dbReference type="EMBL" id="GHF28936.1"/>
    </source>
</evidence>
<dbReference type="RefSeq" id="WP_191253481.1">
    <property type="nucleotide sequence ID" value="NZ_BNCI01000002.1"/>
</dbReference>
<feature type="transmembrane region" description="Helical" evidence="1">
    <location>
        <begin position="6"/>
        <end position="26"/>
    </location>
</feature>
<accession>A0A919AWE9</accession>
<keyword evidence="1" id="KW-0812">Transmembrane</keyword>
<sequence length="381" mass="39905">MPLISADSSFMLWAIMLLAAAAAFRLEKKGLGQKLSGPIIAILVGAVLANFNVVPRSAEPYGTIWSYGIPTAIVLLLFGANMRKIFAESGRTLVAFFFGALGTTLGALIGAYLLPLGPSEPSLAAVFSATYIGGSLNFAAVSEAIGFQDSSLLTASLAADNVVGVSFLAVLIALPSSAFIARQFKYKKPDTEEAAAISIDIHAADGPSKSFSPERAAIALGLSFLVVALSNLIAGMLGYDESRLLIATVLIVLIASLFHQKMEQLTEAFPLGMIVMYMFFFLIGAGVDIKTMVESGLMLAAFAVIILATHLLVLLVLSRIFKLDLPEVLVGSNACVLGPPVAAAMAGANGWRDLITPAILCGTLGYTIANFIGLGLYSFLS</sequence>
<name>A0A919AWE9_9PROT</name>
<evidence type="ECO:0008006" key="4">
    <source>
        <dbReference type="Google" id="ProtNLM"/>
    </source>
</evidence>
<dbReference type="AlphaFoldDB" id="A0A919AWE9"/>
<reference evidence="2" key="1">
    <citation type="journal article" date="2014" name="Int. J. Syst. Evol. Microbiol.">
        <title>Complete genome sequence of Corynebacterium casei LMG S-19264T (=DSM 44701T), isolated from a smear-ripened cheese.</title>
        <authorList>
            <consortium name="US DOE Joint Genome Institute (JGI-PGF)"/>
            <person name="Walter F."/>
            <person name="Albersmeier A."/>
            <person name="Kalinowski J."/>
            <person name="Ruckert C."/>
        </authorList>
    </citation>
    <scope>NUCLEOTIDE SEQUENCE</scope>
    <source>
        <strain evidence="2">KCTC 42590</strain>
    </source>
</reference>
<feature type="transmembrane region" description="Helical" evidence="1">
    <location>
        <begin position="354"/>
        <end position="380"/>
    </location>
</feature>
<feature type="transmembrane region" description="Helical" evidence="1">
    <location>
        <begin position="38"/>
        <end position="58"/>
    </location>
</feature>
<reference evidence="2" key="2">
    <citation type="submission" date="2020-09" db="EMBL/GenBank/DDBJ databases">
        <authorList>
            <person name="Sun Q."/>
            <person name="Kim S."/>
        </authorList>
    </citation>
    <scope>NUCLEOTIDE SEQUENCE</scope>
    <source>
        <strain evidence="2">KCTC 42590</strain>
    </source>
</reference>
<dbReference type="PANTHER" id="PTHR34289">
    <property type="entry name" value="PROTEIN, PUTATIVE (DUF819)-RELATED"/>
    <property type="match status" value="1"/>
</dbReference>